<dbReference type="CDD" id="cd12797">
    <property type="entry name" value="M23_peptidase"/>
    <property type="match status" value="1"/>
</dbReference>
<proteinExistence type="predicted"/>
<protein>
    <recommendedName>
        <fullName evidence="3">M23ase beta-sheet core domain-containing protein</fullName>
    </recommendedName>
</protein>
<dbReference type="InterPro" id="IPR013517">
    <property type="entry name" value="FG-GAP"/>
</dbReference>
<accession>A0A841C4U7</accession>
<feature type="domain" description="M23ase beta-sheet core" evidence="3">
    <location>
        <begin position="65"/>
        <end position="147"/>
    </location>
</feature>
<dbReference type="AlphaFoldDB" id="A0A841C4U7"/>
<dbReference type="PANTHER" id="PTHR44103:SF1">
    <property type="entry name" value="PROPROTEIN CONVERTASE P"/>
    <property type="match status" value="1"/>
</dbReference>
<gene>
    <name evidence="4" type="ORF">F4553_007597</name>
</gene>
<keyword evidence="5" id="KW-1185">Reference proteome</keyword>
<dbReference type="SUPFAM" id="SSF69318">
    <property type="entry name" value="Integrin alpha N-terminal domain"/>
    <property type="match status" value="1"/>
</dbReference>
<dbReference type="EMBL" id="JACHMN010000003">
    <property type="protein sequence ID" value="MBB5874163.1"/>
    <property type="molecule type" value="Genomic_DNA"/>
</dbReference>
<name>A0A841C4U7_9ACTN</name>
<dbReference type="InterPro" id="IPR016047">
    <property type="entry name" value="M23ase_b-sheet_dom"/>
</dbReference>
<keyword evidence="1 2" id="KW-0732">Signal</keyword>
<dbReference type="PANTHER" id="PTHR44103">
    <property type="entry name" value="PROPROTEIN CONVERTASE P"/>
    <property type="match status" value="1"/>
</dbReference>
<evidence type="ECO:0000313" key="4">
    <source>
        <dbReference type="EMBL" id="MBB5874163.1"/>
    </source>
</evidence>
<organism evidence="4 5">
    <name type="scientific">Allocatelliglobosispora scoriae</name>
    <dbReference type="NCBI Taxonomy" id="643052"/>
    <lineage>
        <taxon>Bacteria</taxon>
        <taxon>Bacillati</taxon>
        <taxon>Actinomycetota</taxon>
        <taxon>Actinomycetes</taxon>
        <taxon>Micromonosporales</taxon>
        <taxon>Micromonosporaceae</taxon>
        <taxon>Allocatelliglobosispora</taxon>
    </lineage>
</organism>
<evidence type="ECO:0000313" key="5">
    <source>
        <dbReference type="Proteomes" id="UP000587527"/>
    </source>
</evidence>
<dbReference type="RefSeq" id="WP_184846066.1">
    <property type="nucleotide sequence ID" value="NZ_JACHMN010000003.1"/>
</dbReference>
<sequence>MFRRLIQLLAVGCLAATGLAAPTTAHAAGPRPNFQLPFPCGETWRLATYAGHDDYDIDMTFTGGASNNRPILAAASGTVSFAGWGNSGGWYVIINHGGGWTSEYLHMISAPIVSNGQSVAVGQQLGNVGSTGNSTGPHLHHAQNRDGVKTEAYFNGVPSGITSDGSAATGPIYVNGPVSAPRNVTSANCGRTTSHDHVSDFSGDGAADVLGVTAAGLLLYYPNNGQALSAPVQIGNGWGTFKHVVAADWSGDGAADVIGVDASGLLWYYPHNGAGLSAPVQIGNGWGTFKHVMAADWSGDGKADVIGVDASGLLWYYPHNGAGLSAPVQIGNGWGTFKHVMAADYSGDGKADVLGVDAAGDLWYYPHNGAGLSAPVQIGHGWGTFKQVIASDFSGDGAADVLGVDAAGLLWYYPHNGTGLSAPVQIGNGWGTFKHVM</sequence>
<dbReference type="Pfam" id="PF01551">
    <property type="entry name" value="Peptidase_M23"/>
    <property type="match status" value="1"/>
</dbReference>
<dbReference type="Gene3D" id="2.20.25.650">
    <property type="entry name" value="Tachylectin-2-like"/>
    <property type="match status" value="2"/>
</dbReference>
<dbReference type="Gene3D" id="2.70.70.10">
    <property type="entry name" value="Glucose Permease (Domain IIA)"/>
    <property type="match status" value="1"/>
</dbReference>
<dbReference type="SUPFAM" id="SSF51261">
    <property type="entry name" value="Duplicated hybrid motif"/>
    <property type="match status" value="1"/>
</dbReference>
<evidence type="ECO:0000256" key="1">
    <source>
        <dbReference type="ARBA" id="ARBA00022729"/>
    </source>
</evidence>
<dbReference type="InterPro" id="IPR011055">
    <property type="entry name" value="Dup_hybrid_motif"/>
</dbReference>
<feature type="signal peptide" evidence="2">
    <location>
        <begin position="1"/>
        <end position="27"/>
    </location>
</feature>
<feature type="chain" id="PRO_5032523554" description="M23ase beta-sheet core domain-containing protein" evidence="2">
    <location>
        <begin position="28"/>
        <end position="437"/>
    </location>
</feature>
<evidence type="ECO:0000259" key="3">
    <source>
        <dbReference type="Pfam" id="PF01551"/>
    </source>
</evidence>
<dbReference type="InterPro" id="IPR028994">
    <property type="entry name" value="Integrin_alpha_N"/>
</dbReference>
<evidence type="ECO:0000256" key="2">
    <source>
        <dbReference type="SAM" id="SignalP"/>
    </source>
</evidence>
<reference evidence="4 5" key="1">
    <citation type="submission" date="2020-08" db="EMBL/GenBank/DDBJ databases">
        <title>Sequencing the genomes of 1000 actinobacteria strains.</title>
        <authorList>
            <person name="Klenk H.-P."/>
        </authorList>
    </citation>
    <scope>NUCLEOTIDE SEQUENCE [LARGE SCALE GENOMIC DNA]</scope>
    <source>
        <strain evidence="4 5">DSM 45362</strain>
    </source>
</reference>
<dbReference type="Pfam" id="PF13517">
    <property type="entry name" value="FG-GAP_3"/>
    <property type="match status" value="2"/>
</dbReference>
<comment type="caution">
    <text evidence="4">The sequence shown here is derived from an EMBL/GenBank/DDBJ whole genome shotgun (WGS) entry which is preliminary data.</text>
</comment>
<dbReference type="Proteomes" id="UP000587527">
    <property type="component" value="Unassembled WGS sequence"/>
</dbReference>